<feature type="chain" id="PRO_5006386749" evidence="1">
    <location>
        <begin position="21"/>
        <end position="57"/>
    </location>
</feature>
<dbReference type="InParanoid" id="A0A0Q9WGC1"/>
<keyword evidence="3" id="KW-1185">Reference proteome</keyword>
<name>A0A0Q9WGC1_DROVI</name>
<dbReference type="AlphaFoldDB" id="A0A0Q9WGC1"/>
<sequence>MFGLMKFLLFGLWLIGLSQGRSNTAMDWHETPEPDPTIFENKSLFELELHLNDVDSN</sequence>
<reference evidence="2 3" key="1">
    <citation type="journal article" date="2007" name="Nature">
        <title>Evolution of genes and genomes on the Drosophila phylogeny.</title>
        <authorList>
            <consortium name="Drosophila 12 Genomes Consortium"/>
            <person name="Clark A.G."/>
            <person name="Eisen M.B."/>
            <person name="Smith D.R."/>
            <person name="Bergman C.M."/>
            <person name="Oliver B."/>
            <person name="Markow T.A."/>
            <person name="Kaufman T.C."/>
            <person name="Kellis M."/>
            <person name="Gelbart W."/>
            <person name="Iyer V.N."/>
            <person name="Pollard D.A."/>
            <person name="Sackton T.B."/>
            <person name="Larracuente A.M."/>
            <person name="Singh N.D."/>
            <person name="Abad J.P."/>
            <person name="Abt D.N."/>
            <person name="Adryan B."/>
            <person name="Aguade M."/>
            <person name="Akashi H."/>
            <person name="Anderson W.W."/>
            <person name="Aquadro C.F."/>
            <person name="Ardell D.H."/>
            <person name="Arguello R."/>
            <person name="Artieri C.G."/>
            <person name="Barbash D.A."/>
            <person name="Barker D."/>
            <person name="Barsanti P."/>
            <person name="Batterham P."/>
            <person name="Batzoglou S."/>
            <person name="Begun D."/>
            <person name="Bhutkar A."/>
            <person name="Blanco E."/>
            <person name="Bosak S.A."/>
            <person name="Bradley R.K."/>
            <person name="Brand A.D."/>
            <person name="Brent M.R."/>
            <person name="Brooks A.N."/>
            <person name="Brown R.H."/>
            <person name="Butlin R.K."/>
            <person name="Caggese C."/>
            <person name="Calvi B.R."/>
            <person name="Bernardo de Carvalho A."/>
            <person name="Caspi A."/>
            <person name="Castrezana S."/>
            <person name="Celniker S.E."/>
            <person name="Chang J.L."/>
            <person name="Chapple C."/>
            <person name="Chatterji S."/>
            <person name="Chinwalla A."/>
            <person name="Civetta A."/>
            <person name="Clifton S.W."/>
            <person name="Comeron J.M."/>
            <person name="Costello J.C."/>
            <person name="Coyne J.A."/>
            <person name="Daub J."/>
            <person name="David R.G."/>
            <person name="Delcher A.L."/>
            <person name="Delehaunty K."/>
            <person name="Do C.B."/>
            <person name="Ebling H."/>
            <person name="Edwards K."/>
            <person name="Eickbush T."/>
            <person name="Evans J.D."/>
            <person name="Filipski A."/>
            <person name="Findeiss S."/>
            <person name="Freyhult E."/>
            <person name="Fulton L."/>
            <person name="Fulton R."/>
            <person name="Garcia A.C."/>
            <person name="Gardiner A."/>
            <person name="Garfield D.A."/>
            <person name="Garvin B.E."/>
            <person name="Gibson G."/>
            <person name="Gilbert D."/>
            <person name="Gnerre S."/>
            <person name="Godfrey J."/>
            <person name="Good R."/>
            <person name="Gotea V."/>
            <person name="Gravely B."/>
            <person name="Greenberg A.J."/>
            <person name="Griffiths-Jones S."/>
            <person name="Gross S."/>
            <person name="Guigo R."/>
            <person name="Gustafson E.A."/>
            <person name="Haerty W."/>
            <person name="Hahn M.W."/>
            <person name="Halligan D.L."/>
            <person name="Halpern A.L."/>
            <person name="Halter G.M."/>
            <person name="Han M.V."/>
            <person name="Heger A."/>
            <person name="Hillier L."/>
            <person name="Hinrichs A.S."/>
            <person name="Holmes I."/>
            <person name="Hoskins R.A."/>
            <person name="Hubisz M.J."/>
            <person name="Hultmark D."/>
            <person name="Huntley M.A."/>
            <person name="Jaffe D.B."/>
            <person name="Jagadeeshan S."/>
            <person name="Jeck W.R."/>
            <person name="Johnson J."/>
            <person name="Jones C.D."/>
            <person name="Jordan W.C."/>
            <person name="Karpen G.H."/>
            <person name="Kataoka E."/>
            <person name="Keightley P.D."/>
            <person name="Kheradpour P."/>
            <person name="Kirkness E.F."/>
            <person name="Koerich L.B."/>
            <person name="Kristiansen K."/>
            <person name="Kudrna D."/>
            <person name="Kulathinal R.J."/>
            <person name="Kumar S."/>
            <person name="Kwok R."/>
            <person name="Lander E."/>
            <person name="Langley C.H."/>
            <person name="Lapoint R."/>
            <person name="Lazzaro B.P."/>
            <person name="Lee S.J."/>
            <person name="Levesque L."/>
            <person name="Li R."/>
            <person name="Lin C.F."/>
            <person name="Lin M.F."/>
            <person name="Lindblad-Toh K."/>
            <person name="Llopart A."/>
            <person name="Long M."/>
            <person name="Low L."/>
            <person name="Lozovsky E."/>
            <person name="Lu J."/>
            <person name="Luo M."/>
            <person name="Machado C.A."/>
            <person name="Makalowski W."/>
            <person name="Marzo M."/>
            <person name="Matsuda M."/>
            <person name="Matzkin L."/>
            <person name="McAllister B."/>
            <person name="McBride C.S."/>
            <person name="McKernan B."/>
            <person name="McKernan K."/>
            <person name="Mendez-Lago M."/>
            <person name="Minx P."/>
            <person name="Mollenhauer M.U."/>
            <person name="Montooth K."/>
            <person name="Mount S.M."/>
            <person name="Mu X."/>
            <person name="Myers E."/>
            <person name="Negre B."/>
            <person name="Newfeld S."/>
            <person name="Nielsen R."/>
            <person name="Noor M.A."/>
            <person name="O'Grady P."/>
            <person name="Pachter L."/>
            <person name="Papaceit M."/>
            <person name="Parisi M.J."/>
            <person name="Parisi M."/>
            <person name="Parts L."/>
            <person name="Pedersen J.S."/>
            <person name="Pesole G."/>
            <person name="Phillippy A.M."/>
            <person name="Ponting C.P."/>
            <person name="Pop M."/>
            <person name="Porcelli D."/>
            <person name="Powell J.R."/>
            <person name="Prohaska S."/>
            <person name="Pruitt K."/>
            <person name="Puig M."/>
            <person name="Quesneville H."/>
            <person name="Ram K.R."/>
            <person name="Rand D."/>
            <person name="Rasmussen M.D."/>
            <person name="Reed L.K."/>
            <person name="Reenan R."/>
            <person name="Reily A."/>
            <person name="Remington K.A."/>
            <person name="Rieger T.T."/>
            <person name="Ritchie M.G."/>
            <person name="Robin C."/>
            <person name="Rogers Y.H."/>
            <person name="Rohde C."/>
            <person name="Rozas J."/>
            <person name="Rubenfield M.J."/>
            <person name="Ruiz A."/>
            <person name="Russo S."/>
            <person name="Salzberg S.L."/>
            <person name="Sanchez-Gracia A."/>
            <person name="Saranga D.J."/>
            <person name="Sato H."/>
            <person name="Schaeffer S.W."/>
            <person name="Schatz M.C."/>
            <person name="Schlenke T."/>
            <person name="Schwartz R."/>
            <person name="Segarra C."/>
            <person name="Singh R.S."/>
            <person name="Sirot L."/>
            <person name="Sirota M."/>
            <person name="Sisneros N.B."/>
            <person name="Smith C.D."/>
            <person name="Smith T.F."/>
            <person name="Spieth J."/>
            <person name="Stage D.E."/>
            <person name="Stark A."/>
            <person name="Stephan W."/>
            <person name="Strausberg R.L."/>
            <person name="Strempel S."/>
            <person name="Sturgill D."/>
            <person name="Sutton G."/>
            <person name="Sutton G.G."/>
            <person name="Tao W."/>
            <person name="Teichmann S."/>
            <person name="Tobari Y.N."/>
            <person name="Tomimura Y."/>
            <person name="Tsolas J.M."/>
            <person name="Valente V.L."/>
            <person name="Venter E."/>
            <person name="Venter J.C."/>
            <person name="Vicario S."/>
            <person name="Vieira F.G."/>
            <person name="Vilella A.J."/>
            <person name="Villasante A."/>
            <person name="Walenz B."/>
            <person name="Wang J."/>
            <person name="Wasserman M."/>
            <person name="Watts T."/>
            <person name="Wilson D."/>
            <person name="Wilson R.K."/>
            <person name="Wing R.A."/>
            <person name="Wolfner M.F."/>
            <person name="Wong A."/>
            <person name="Wong G.K."/>
            <person name="Wu C.I."/>
            <person name="Wu G."/>
            <person name="Yamamoto D."/>
            <person name="Yang H.P."/>
            <person name="Yang S.P."/>
            <person name="Yorke J.A."/>
            <person name="Yoshida K."/>
            <person name="Zdobnov E."/>
            <person name="Zhang P."/>
            <person name="Zhang Y."/>
            <person name="Zimin A.V."/>
            <person name="Baldwin J."/>
            <person name="Abdouelleil A."/>
            <person name="Abdulkadir J."/>
            <person name="Abebe A."/>
            <person name="Abera B."/>
            <person name="Abreu J."/>
            <person name="Acer S.C."/>
            <person name="Aftuck L."/>
            <person name="Alexander A."/>
            <person name="An P."/>
            <person name="Anderson E."/>
            <person name="Anderson S."/>
            <person name="Arachi H."/>
            <person name="Azer M."/>
            <person name="Bachantsang P."/>
            <person name="Barry A."/>
            <person name="Bayul T."/>
            <person name="Berlin A."/>
            <person name="Bessette D."/>
            <person name="Bloom T."/>
            <person name="Blye J."/>
            <person name="Boguslavskiy L."/>
            <person name="Bonnet C."/>
            <person name="Boukhgalter B."/>
            <person name="Bourzgui I."/>
            <person name="Brown A."/>
            <person name="Cahill P."/>
            <person name="Channer S."/>
            <person name="Cheshatsang Y."/>
            <person name="Chuda L."/>
            <person name="Citroen M."/>
            <person name="Collymore A."/>
            <person name="Cooke P."/>
            <person name="Costello M."/>
            <person name="D'Aco K."/>
            <person name="Daza R."/>
            <person name="De Haan G."/>
            <person name="DeGray S."/>
            <person name="DeMaso C."/>
            <person name="Dhargay N."/>
            <person name="Dooley K."/>
            <person name="Dooley E."/>
            <person name="Doricent M."/>
            <person name="Dorje P."/>
            <person name="Dorjee K."/>
            <person name="Dupes A."/>
            <person name="Elong R."/>
            <person name="Falk J."/>
            <person name="Farina A."/>
            <person name="Faro S."/>
            <person name="Ferguson D."/>
            <person name="Fisher S."/>
            <person name="Foley C.D."/>
            <person name="Franke A."/>
            <person name="Friedrich D."/>
            <person name="Gadbois L."/>
            <person name="Gearin G."/>
            <person name="Gearin C.R."/>
            <person name="Giannoukos G."/>
            <person name="Goode T."/>
            <person name="Graham J."/>
            <person name="Grandbois E."/>
            <person name="Grewal S."/>
            <person name="Gyaltsen K."/>
            <person name="Hafez N."/>
            <person name="Hagos B."/>
            <person name="Hall J."/>
            <person name="Henson C."/>
            <person name="Hollinger A."/>
            <person name="Honan T."/>
            <person name="Huard M.D."/>
            <person name="Hughes L."/>
            <person name="Hurhula B."/>
            <person name="Husby M.E."/>
            <person name="Kamat A."/>
            <person name="Kanga B."/>
            <person name="Kashin S."/>
            <person name="Khazanovich D."/>
            <person name="Kisner P."/>
            <person name="Lance K."/>
            <person name="Lara M."/>
            <person name="Lee W."/>
            <person name="Lennon N."/>
            <person name="Letendre F."/>
            <person name="LeVine R."/>
            <person name="Lipovsky A."/>
            <person name="Liu X."/>
            <person name="Liu J."/>
            <person name="Liu S."/>
            <person name="Lokyitsang T."/>
            <person name="Lokyitsang Y."/>
            <person name="Lubonja R."/>
            <person name="Lui A."/>
            <person name="MacDonald P."/>
            <person name="Magnisalis V."/>
            <person name="Maru K."/>
            <person name="Matthews C."/>
            <person name="McCusker W."/>
            <person name="McDonough S."/>
            <person name="Mehta T."/>
            <person name="Meldrim J."/>
            <person name="Meneus L."/>
            <person name="Mihai O."/>
            <person name="Mihalev A."/>
            <person name="Mihova T."/>
            <person name="Mittelman R."/>
            <person name="Mlenga V."/>
            <person name="Montmayeur A."/>
            <person name="Mulrain L."/>
            <person name="Navidi A."/>
            <person name="Naylor J."/>
            <person name="Negash T."/>
            <person name="Nguyen T."/>
            <person name="Nguyen N."/>
            <person name="Nicol R."/>
            <person name="Norbu C."/>
            <person name="Norbu N."/>
            <person name="Novod N."/>
            <person name="O'Neill B."/>
            <person name="Osman S."/>
            <person name="Markiewicz E."/>
            <person name="Oyono O.L."/>
            <person name="Patti C."/>
            <person name="Phunkhang P."/>
            <person name="Pierre F."/>
            <person name="Priest M."/>
            <person name="Raghuraman S."/>
            <person name="Rege F."/>
            <person name="Reyes R."/>
            <person name="Rise C."/>
            <person name="Rogov P."/>
            <person name="Ross K."/>
            <person name="Ryan E."/>
            <person name="Settipalli S."/>
            <person name="Shea T."/>
            <person name="Sherpa N."/>
            <person name="Shi L."/>
            <person name="Shih D."/>
            <person name="Sparrow T."/>
            <person name="Spaulding J."/>
            <person name="Stalker J."/>
            <person name="Stange-Thomann N."/>
            <person name="Stavropoulos S."/>
            <person name="Stone C."/>
            <person name="Strader C."/>
            <person name="Tesfaye S."/>
            <person name="Thomson T."/>
            <person name="Thoulutsang Y."/>
            <person name="Thoulutsang D."/>
            <person name="Topham K."/>
            <person name="Topping I."/>
            <person name="Tsamla T."/>
            <person name="Vassiliev H."/>
            <person name="Vo A."/>
            <person name="Wangchuk T."/>
            <person name="Wangdi T."/>
            <person name="Weiand M."/>
            <person name="Wilkinson J."/>
            <person name="Wilson A."/>
            <person name="Yadav S."/>
            <person name="Young G."/>
            <person name="Yu Q."/>
            <person name="Zembek L."/>
            <person name="Zhong D."/>
            <person name="Zimmer A."/>
            <person name="Zwirko Z."/>
            <person name="Jaffe D.B."/>
            <person name="Alvarez P."/>
            <person name="Brockman W."/>
            <person name="Butler J."/>
            <person name="Chin C."/>
            <person name="Gnerre S."/>
            <person name="Grabherr M."/>
            <person name="Kleber M."/>
            <person name="Mauceli E."/>
            <person name="MacCallum I."/>
        </authorList>
    </citation>
    <scope>NUCLEOTIDE SEQUENCE [LARGE SCALE GENOMIC DNA]</scope>
    <source>
        <strain evidence="3">Tucson 15010-1051.87</strain>
    </source>
</reference>
<gene>
    <name evidence="2" type="primary">Dvir\GJ26274</name>
    <name evidence="2" type="ORF">Dvir_GJ26274</name>
</gene>
<evidence type="ECO:0000313" key="3">
    <source>
        <dbReference type="Proteomes" id="UP000008792"/>
    </source>
</evidence>
<accession>A0A0Q9WGC1</accession>
<evidence type="ECO:0000313" key="2">
    <source>
        <dbReference type="EMBL" id="KRF80468.1"/>
    </source>
</evidence>
<keyword evidence="1" id="KW-0732">Signal</keyword>
<evidence type="ECO:0000256" key="1">
    <source>
        <dbReference type="SAM" id="SignalP"/>
    </source>
</evidence>
<protein>
    <submittedName>
        <fullName evidence="2">Uncharacterized protein</fullName>
    </submittedName>
</protein>
<dbReference type="EMBL" id="CH940648">
    <property type="protein sequence ID" value="KRF80468.1"/>
    <property type="molecule type" value="Genomic_DNA"/>
</dbReference>
<proteinExistence type="predicted"/>
<organism evidence="2 3">
    <name type="scientific">Drosophila virilis</name>
    <name type="common">Fruit fly</name>
    <dbReference type="NCBI Taxonomy" id="7244"/>
    <lineage>
        <taxon>Eukaryota</taxon>
        <taxon>Metazoa</taxon>
        <taxon>Ecdysozoa</taxon>
        <taxon>Arthropoda</taxon>
        <taxon>Hexapoda</taxon>
        <taxon>Insecta</taxon>
        <taxon>Pterygota</taxon>
        <taxon>Neoptera</taxon>
        <taxon>Endopterygota</taxon>
        <taxon>Diptera</taxon>
        <taxon>Brachycera</taxon>
        <taxon>Muscomorpha</taxon>
        <taxon>Ephydroidea</taxon>
        <taxon>Drosophilidae</taxon>
        <taxon>Drosophila</taxon>
    </lineage>
</organism>
<dbReference type="Proteomes" id="UP000008792">
    <property type="component" value="Unassembled WGS sequence"/>
</dbReference>
<feature type="signal peptide" evidence="1">
    <location>
        <begin position="1"/>
        <end position="20"/>
    </location>
</feature>